<name>A0A1M7TBH8_9BACT</name>
<evidence type="ECO:0000256" key="1">
    <source>
        <dbReference type="ARBA" id="ARBA00022679"/>
    </source>
</evidence>
<feature type="domain" description="N-acetyltransferase" evidence="3">
    <location>
        <begin position="12"/>
        <end position="155"/>
    </location>
</feature>
<dbReference type="AlphaFoldDB" id="A0A1M7TBH8"/>
<dbReference type="Proteomes" id="UP000186469">
    <property type="component" value="Unassembled WGS sequence"/>
</dbReference>
<dbReference type="CDD" id="cd04301">
    <property type="entry name" value="NAT_SF"/>
    <property type="match status" value="1"/>
</dbReference>
<reference evidence="4 5" key="1">
    <citation type="submission" date="2016-12" db="EMBL/GenBank/DDBJ databases">
        <authorList>
            <person name="Song W.-J."/>
            <person name="Kurnit D.M."/>
        </authorList>
    </citation>
    <scope>NUCLEOTIDE SEQUENCE [LARGE SCALE GENOMIC DNA]</scope>
    <source>
        <strain evidence="4 5">DSM 11393</strain>
    </source>
</reference>
<dbReference type="Pfam" id="PF00583">
    <property type="entry name" value="Acetyltransf_1"/>
    <property type="match status" value="1"/>
</dbReference>
<dbReference type="PANTHER" id="PTHR43626:SF4">
    <property type="entry name" value="GCN5-RELATED N-ACETYLTRANSFERASE 2, CHLOROPLASTIC"/>
    <property type="match status" value="1"/>
</dbReference>
<organism evidence="4 5">
    <name type="scientific">Desulfovibrio litoralis DSM 11393</name>
    <dbReference type="NCBI Taxonomy" id="1121455"/>
    <lineage>
        <taxon>Bacteria</taxon>
        <taxon>Pseudomonadati</taxon>
        <taxon>Thermodesulfobacteriota</taxon>
        <taxon>Desulfovibrionia</taxon>
        <taxon>Desulfovibrionales</taxon>
        <taxon>Desulfovibrionaceae</taxon>
        <taxon>Desulfovibrio</taxon>
    </lineage>
</organism>
<protein>
    <submittedName>
        <fullName evidence="4">N-acetylglutamate synthase</fullName>
    </submittedName>
</protein>
<dbReference type="InterPro" id="IPR045039">
    <property type="entry name" value="NSI-like"/>
</dbReference>
<keyword evidence="2" id="KW-0012">Acyltransferase</keyword>
<evidence type="ECO:0000259" key="3">
    <source>
        <dbReference type="PROSITE" id="PS51186"/>
    </source>
</evidence>
<dbReference type="GO" id="GO:0008080">
    <property type="term" value="F:N-acetyltransferase activity"/>
    <property type="evidence" value="ECO:0007669"/>
    <property type="project" value="InterPro"/>
</dbReference>
<sequence>MVNKEEINSSNFILRKAKIKDVKQIHALLMESAARGKLLARPLNQLYHHLREFVVVETEADKPIIACVALSITWSDSAEVRSLVVDESYQKLGLGRKLVEHCIKEAKEFELKRVFTLTYQVDFFNKLNFKEITKDQLPQKIWADCIHCPKFPECDETAMIFNL</sequence>
<proteinExistence type="predicted"/>
<keyword evidence="5" id="KW-1185">Reference proteome</keyword>
<gene>
    <name evidence="4" type="ORF">SAMN02745728_01811</name>
</gene>
<dbReference type="PANTHER" id="PTHR43626">
    <property type="entry name" value="ACYL-COA N-ACYLTRANSFERASE"/>
    <property type="match status" value="1"/>
</dbReference>
<dbReference type="PROSITE" id="PS51186">
    <property type="entry name" value="GNAT"/>
    <property type="match status" value="1"/>
</dbReference>
<dbReference type="STRING" id="1121455.SAMN02745728_01811"/>
<dbReference type="InterPro" id="IPR016181">
    <property type="entry name" value="Acyl_CoA_acyltransferase"/>
</dbReference>
<evidence type="ECO:0000313" key="4">
    <source>
        <dbReference type="EMBL" id="SHN68041.1"/>
    </source>
</evidence>
<keyword evidence="1" id="KW-0808">Transferase</keyword>
<dbReference type="NCBIfam" id="NF005840">
    <property type="entry name" value="PRK07757.1"/>
    <property type="match status" value="1"/>
</dbReference>
<dbReference type="Gene3D" id="3.40.630.30">
    <property type="match status" value="1"/>
</dbReference>
<evidence type="ECO:0000313" key="5">
    <source>
        <dbReference type="Proteomes" id="UP000186469"/>
    </source>
</evidence>
<dbReference type="SUPFAM" id="SSF55729">
    <property type="entry name" value="Acyl-CoA N-acyltransferases (Nat)"/>
    <property type="match status" value="1"/>
</dbReference>
<accession>A0A1M7TBH8</accession>
<dbReference type="InterPro" id="IPR000182">
    <property type="entry name" value="GNAT_dom"/>
</dbReference>
<dbReference type="EMBL" id="FRDI01000009">
    <property type="protein sequence ID" value="SHN68041.1"/>
    <property type="molecule type" value="Genomic_DNA"/>
</dbReference>
<dbReference type="RefSeq" id="WP_281246537.1">
    <property type="nucleotide sequence ID" value="NZ_FRDI01000009.1"/>
</dbReference>
<dbReference type="GO" id="GO:0005737">
    <property type="term" value="C:cytoplasm"/>
    <property type="evidence" value="ECO:0007669"/>
    <property type="project" value="TreeGrafter"/>
</dbReference>
<evidence type="ECO:0000256" key="2">
    <source>
        <dbReference type="ARBA" id="ARBA00023315"/>
    </source>
</evidence>